<dbReference type="InterPro" id="IPR046258">
    <property type="entry name" value="DUF6291"/>
</dbReference>
<feature type="region of interest" description="Disordered" evidence="1">
    <location>
        <begin position="96"/>
        <end position="126"/>
    </location>
</feature>
<organism evidence="3">
    <name type="scientific">Siphoviridae sp. ctS1E53</name>
    <dbReference type="NCBI Taxonomy" id="2826340"/>
    <lineage>
        <taxon>Viruses</taxon>
        <taxon>Duplodnaviria</taxon>
        <taxon>Heunggongvirae</taxon>
        <taxon>Uroviricota</taxon>
        <taxon>Caudoviricetes</taxon>
    </lineage>
</organism>
<sequence>MKYLKVFTDFASSLAPLSDAECGRLFKAMLEYAMSGQEPDLRGNERFVWPSAKASIDRDQQTYDRKAEGARKAARKRTSTISYDIVQEKSISYDIVQDKDKDKDKDKEEEERARAREGMTAPAPFMTPEECDAAAQQYDRVKNTLVRVGIQPTLQAMDTAMGLLADYGEERLLAALRTASDHDRKGGVNWPFVRRILEDKPRPAEESKSLYEIPFIQDGEVIR</sequence>
<evidence type="ECO:0000259" key="2">
    <source>
        <dbReference type="Pfam" id="PF19808"/>
    </source>
</evidence>
<protein>
    <recommendedName>
        <fullName evidence="2">DUF6291 domain-containing protein</fullName>
    </recommendedName>
</protein>
<evidence type="ECO:0000313" key="3">
    <source>
        <dbReference type="EMBL" id="DAD80679.1"/>
    </source>
</evidence>
<dbReference type="Pfam" id="PF19808">
    <property type="entry name" value="DUF6291"/>
    <property type="match status" value="1"/>
</dbReference>
<feature type="compositionally biased region" description="Basic and acidic residues" evidence="1">
    <location>
        <begin position="96"/>
        <end position="117"/>
    </location>
</feature>
<feature type="domain" description="DUF6291" evidence="2">
    <location>
        <begin position="6"/>
        <end position="78"/>
    </location>
</feature>
<dbReference type="EMBL" id="BK014885">
    <property type="protein sequence ID" value="DAD80679.1"/>
    <property type="molecule type" value="Genomic_DNA"/>
</dbReference>
<proteinExistence type="predicted"/>
<evidence type="ECO:0000256" key="1">
    <source>
        <dbReference type="SAM" id="MobiDB-lite"/>
    </source>
</evidence>
<name>A0A8S5MF37_9CAUD</name>
<reference evidence="3" key="1">
    <citation type="journal article" date="2021" name="Proc. Natl. Acad. Sci. U.S.A.">
        <title>A Catalog of Tens of Thousands of Viruses from Human Metagenomes Reveals Hidden Associations with Chronic Diseases.</title>
        <authorList>
            <person name="Tisza M.J."/>
            <person name="Buck C.B."/>
        </authorList>
    </citation>
    <scope>NUCLEOTIDE SEQUENCE</scope>
    <source>
        <strain evidence="3">CtS1E53</strain>
    </source>
</reference>
<accession>A0A8S5MF37</accession>